<sequence length="357" mass="40622">MGNNFIKKAIRKTSIISGLVLILIISIIILALFESKGKIPSIFGKPEEINTVEELEEYNETGEGYATLNIEYMADSGYYIAKDGGKGAITENIYIAIIEDKFVTVALPAKVSSKNSNEMENVSFVVKKFDGLENASEVQLLGEIKKEIAEGLGVPIQDINNGFIDVMLKDSKTDRVLEKIFYIGIFIGLIYLIILVIKRVIAITNYRSTKVIKKLSKYGNIDYMENQINQEINYPEYVSKRITITNNWIIDKTPFSIRFMPIGNLVWVYNVRTKHYQNGIRTGTSFSVMCYSDKNEKLSLNVGWKKDEEKAISIVELLSQKAPWAIYGYSDEIKKNFKKNPQKIIEEVRNIKMENSL</sequence>
<dbReference type="RefSeq" id="WP_039634930.1">
    <property type="nucleotide sequence ID" value="NZ_AYSO01000019.1"/>
</dbReference>
<evidence type="ECO:0000313" key="3">
    <source>
        <dbReference type="Proteomes" id="UP000031366"/>
    </source>
</evidence>
<keyword evidence="1" id="KW-0472">Membrane</keyword>
<dbReference type="Proteomes" id="UP000031366">
    <property type="component" value="Unassembled WGS sequence"/>
</dbReference>
<feature type="transmembrane region" description="Helical" evidence="1">
    <location>
        <begin position="180"/>
        <end position="201"/>
    </location>
</feature>
<reference evidence="2 3" key="1">
    <citation type="journal article" date="2015" name="Infect. Genet. Evol.">
        <title>Genomic sequences of six botulinum neurotoxin-producing strains representing three clostridial species illustrate the mobility and diversity of botulinum neurotoxin genes.</title>
        <authorList>
            <person name="Smith T.J."/>
            <person name="Hill K.K."/>
            <person name="Xie G."/>
            <person name="Foley B.T."/>
            <person name="Williamson C.H."/>
            <person name="Foster J.T."/>
            <person name="Johnson S.L."/>
            <person name="Chertkov O."/>
            <person name="Teshima H."/>
            <person name="Gibbons H.S."/>
            <person name="Johnsky L.A."/>
            <person name="Karavis M.A."/>
            <person name="Smith L.A."/>
        </authorList>
    </citation>
    <scope>NUCLEOTIDE SEQUENCE [LARGE SCALE GENOMIC DNA]</scope>
    <source>
        <strain evidence="2 3">CDC 2741</strain>
    </source>
</reference>
<proteinExistence type="predicted"/>
<dbReference type="STRING" id="29341.RSJ17_00885"/>
<keyword evidence="3" id="KW-1185">Reference proteome</keyword>
<name>A0A0C1TXW1_9CLOT</name>
<evidence type="ECO:0000256" key="1">
    <source>
        <dbReference type="SAM" id="Phobius"/>
    </source>
</evidence>
<feature type="transmembrane region" description="Helical" evidence="1">
    <location>
        <begin position="15"/>
        <end position="33"/>
    </location>
</feature>
<organism evidence="2 3">
    <name type="scientific">Clostridium argentinense CDC 2741</name>
    <dbReference type="NCBI Taxonomy" id="1418104"/>
    <lineage>
        <taxon>Bacteria</taxon>
        <taxon>Bacillati</taxon>
        <taxon>Bacillota</taxon>
        <taxon>Clostridia</taxon>
        <taxon>Eubacteriales</taxon>
        <taxon>Clostridiaceae</taxon>
        <taxon>Clostridium</taxon>
    </lineage>
</organism>
<dbReference type="AlphaFoldDB" id="A0A0C1TXW1"/>
<evidence type="ECO:0000313" key="2">
    <source>
        <dbReference type="EMBL" id="KIE45539.1"/>
    </source>
</evidence>
<accession>A0A0C1TXW1</accession>
<protein>
    <submittedName>
        <fullName evidence="2">Uncharacterized protein</fullName>
    </submittedName>
</protein>
<gene>
    <name evidence="2" type="ORF">U732_2467</name>
</gene>
<keyword evidence="1" id="KW-1133">Transmembrane helix</keyword>
<comment type="caution">
    <text evidence="2">The sequence shown here is derived from an EMBL/GenBank/DDBJ whole genome shotgun (WGS) entry which is preliminary data.</text>
</comment>
<dbReference type="OrthoDB" id="2041367at2"/>
<dbReference type="EMBL" id="AYSO01000019">
    <property type="protein sequence ID" value="KIE45539.1"/>
    <property type="molecule type" value="Genomic_DNA"/>
</dbReference>
<keyword evidence="1" id="KW-0812">Transmembrane</keyword>